<dbReference type="InterPro" id="IPR035234">
    <property type="entry name" value="IgGFc-bd_N"/>
</dbReference>
<evidence type="ECO:0000313" key="2">
    <source>
        <dbReference type="EMBL" id="MBC9813473.1"/>
    </source>
</evidence>
<dbReference type="InterPro" id="IPR026341">
    <property type="entry name" value="T9SS_type_B"/>
</dbReference>
<dbReference type="EMBL" id="JACVEL010000010">
    <property type="protein sequence ID" value="MBC9813473.1"/>
    <property type="molecule type" value="Genomic_DNA"/>
</dbReference>
<dbReference type="CDD" id="cd00146">
    <property type="entry name" value="PKD"/>
    <property type="match status" value="1"/>
</dbReference>
<dbReference type="SUPFAM" id="SSF49299">
    <property type="entry name" value="PKD domain"/>
    <property type="match status" value="2"/>
</dbReference>
<sequence>MNTITEKRKHLHVFILFFSIFFSLSNYSSAQKDTLFWFAPPNASSGLGDSPVHIHLTAYANPATVTMSIPANPGFTPITVLVPANTNQQIDLSSFIASIESSAGNVVSNNGIKITSSARISASYSINSTNNKELFSLKGVNALGTNFYTPFQKYWANSTTTPASFSSIEIVATEDNTTVLITPRTAITGHIANTSFSVVLNAGQTYSARDMNTSAATSLAGSIVSSNKPVAVTIFEDGLANASCSDAIGEQLTNINQLGTKHIVRKGPGSTDRVYVLATQNGTNLTIHTSTTTTTTISWSETHEITLTDDIAYIESNKPVYVYHVSSMGCELGASQVPNVFCAGDYVTSAYRNSADDFGVVVYTRTGYEGLFTVNGTAGIINAGDFTNVPGTGGAFKVAQKFFSTSEIPSGSLAVIENSGDIFGLAVLEGNPSNGYSYAFLSDYISKPYVNAGTDDTVCANVSFPLNGVVGGGTLTGTWSSTGYGSFAYGLNNLTNEYIPSHLDVLINPVKIILTSDASCPSKKDTLYLTVNQQPLVNASADQTVCANNALTSLNGTIQGGASTGIWSSAGGGIFSPGATSLNATYAPSPSEIAAGNATLVLTSTNNGNCLAETDTMHINITPPPVVSISMDTIIVCANNNLVSLNGSVSGASTTGVWNSTGDGVFSPNNISLSTTYYPGLNDIAFENNWIYLRSTSNGNCLQERDSVYIIYTDAPTINAGNNDLVCSNDALITLNGNISGGATTGIWSGGAGTFSPSNTHLNATYTPTASEVSSGQIVLTLTSTNNGNCVAVNDVVQYVFVAPPYANFSSQDNCLGVVAQFTNFSLAGYGTITNTDWNFGDGGTSTGTNPAHLYTQPGQYGITLIVTNSVGCTDTTNQTIDIFELPVAGFLFSANCTNNQRVVSFTDNSTSTDQVNYWYYDFGGQGTVQTRDATFTFPNPGSYDVSHIISTVNGCSDTINQQVVITPLPEAGFSYNFTSGVNVGTTFNFIDTSLYSSAYQWDFGNGQTSTAQHPSTIYFQNGLFPVVQYVYDNLGCFDSTIVWVEIDNVTSEISTLIPNVISPNGDGLNDVWKLSFIELLYPNAIVEIYNEWGQQLFRSEGYTEPWDGRFQGEEVPDGNYFYIINLNEDIAKPVYKGALLVLRKKK</sequence>
<dbReference type="NCBIfam" id="TIGR04131">
    <property type="entry name" value="Bac_Flav_CTERM"/>
    <property type="match status" value="1"/>
</dbReference>
<name>A0A8J6PRQ4_9FLAO</name>
<feature type="domain" description="PKD" evidence="1">
    <location>
        <begin position="999"/>
        <end position="1036"/>
    </location>
</feature>
<dbReference type="AlphaFoldDB" id="A0A8J6PRQ4"/>
<gene>
    <name evidence="2" type="ORF">H9Y05_13425</name>
</gene>
<dbReference type="InterPro" id="IPR013783">
    <property type="entry name" value="Ig-like_fold"/>
</dbReference>
<reference evidence="2" key="1">
    <citation type="submission" date="2020-09" db="EMBL/GenBank/DDBJ databases">
        <title>Taishania pollutisoli gen. nov., sp. nov., Isolated from Tetrabromobisphenol A-Contaminated Soil.</title>
        <authorList>
            <person name="Chen Q."/>
        </authorList>
    </citation>
    <scope>NUCLEOTIDE SEQUENCE</scope>
    <source>
        <strain evidence="2">CZZ-1</strain>
    </source>
</reference>
<organism evidence="2 3">
    <name type="scientific">Taishania pollutisoli</name>
    <dbReference type="NCBI Taxonomy" id="2766479"/>
    <lineage>
        <taxon>Bacteria</taxon>
        <taxon>Pseudomonadati</taxon>
        <taxon>Bacteroidota</taxon>
        <taxon>Flavobacteriia</taxon>
        <taxon>Flavobacteriales</taxon>
        <taxon>Crocinitomicaceae</taxon>
        <taxon>Taishania</taxon>
    </lineage>
</organism>
<dbReference type="Proteomes" id="UP000652681">
    <property type="component" value="Unassembled WGS sequence"/>
</dbReference>
<dbReference type="Pfam" id="PF17517">
    <property type="entry name" value="IgGFc_binding"/>
    <property type="match status" value="1"/>
</dbReference>
<dbReference type="RefSeq" id="WP_216714573.1">
    <property type="nucleotide sequence ID" value="NZ_JACVEL010000010.1"/>
</dbReference>
<accession>A0A8J6PRQ4</accession>
<proteinExistence type="predicted"/>
<dbReference type="Gene3D" id="2.60.40.10">
    <property type="entry name" value="Immunoglobulins"/>
    <property type="match status" value="3"/>
</dbReference>
<keyword evidence="3" id="KW-1185">Reference proteome</keyword>
<protein>
    <submittedName>
        <fullName evidence="2">Gliding motility-associated C-terminal domain-containing protein</fullName>
    </submittedName>
</protein>
<dbReference type="InterPro" id="IPR000601">
    <property type="entry name" value="PKD_dom"/>
</dbReference>
<evidence type="ECO:0000259" key="1">
    <source>
        <dbReference type="PROSITE" id="PS50093"/>
    </source>
</evidence>
<dbReference type="Pfam" id="PF18911">
    <property type="entry name" value="PKD_4"/>
    <property type="match status" value="2"/>
</dbReference>
<dbReference type="SMART" id="SM00089">
    <property type="entry name" value="PKD"/>
    <property type="match status" value="3"/>
</dbReference>
<dbReference type="InterPro" id="IPR035986">
    <property type="entry name" value="PKD_dom_sf"/>
</dbReference>
<feature type="domain" description="PKD" evidence="1">
    <location>
        <begin position="817"/>
        <end position="883"/>
    </location>
</feature>
<dbReference type="Pfam" id="PF13585">
    <property type="entry name" value="CHU_C"/>
    <property type="match status" value="1"/>
</dbReference>
<dbReference type="PROSITE" id="PS50093">
    <property type="entry name" value="PKD"/>
    <property type="match status" value="2"/>
</dbReference>
<dbReference type="InterPro" id="IPR022409">
    <property type="entry name" value="PKD/Chitinase_dom"/>
</dbReference>
<comment type="caution">
    <text evidence="2">The sequence shown here is derived from an EMBL/GenBank/DDBJ whole genome shotgun (WGS) entry which is preliminary data.</text>
</comment>
<evidence type="ECO:0000313" key="3">
    <source>
        <dbReference type="Proteomes" id="UP000652681"/>
    </source>
</evidence>